<protein>
    <recommendedName>
        <fullName evidence="5">DUF2637 domain-containing protein</fullName>
    </recommendedName>
</protein>
<organism evidence="3 4">
    <name type="scientific">Actinokineospora terrae</name>
    <dbReference type="NCBI Taxonomy" id="155974"/>
    <lineage>
        <taxon>Bacteria</taxon>
        <taxon>Bacillati</taxon>
        <taxon>Actinomycetota</taxon>
        <taxon>Actinomycetes</taxon>
        <taxon>Pseudonocardiales</taxon>
        <taxon>Pseudonocardiaceae</taxon>
        <taxon>Actinokineospora</taxon>
    </lineage>
</organism>
<accession>A0A1H9XM10</accession>
<feature type="transmembrane region" description="Helical" evidence="2">
    <location>
        <begin position="397"/>
        <end position="418"/>
    </location>
</feature>
<keyword evidence="2" id="KW-1133">Transmembrane helix</keyword>
<evidence type="ECO:0000313" key="4">
    <source>
        <dbReference type="Proteomes" id="UP000199051"/>
    </source>
</evidence>
<dbReference type="Pfam" id="PF10935">
    <property type="entry name" value="DUF2637"/>
    <property type="match status" value="1"/>
</dbReference>
<feature type="compositionally biased region" description="Low complexity" evidence="1">
    <location>
        <begin position="149"/>
        <end position="158"/>
    </location>
</feature>
<dbReference type="AlphaFoldDB" id="A0A1H9XM10"/>
<dbReference type="RefSeq" id="WP_092786272.1">
    <property type="nucleotide sequence ID" value="NZ_FOGI01000017.1"/>
</dbReference>
<evidence type="ECO:0000256" key="2">
    <source>
        <dbReference type="SAM" id="Phobius"/>
    </source>
</evidence>
<keyword evidence="2" id="KW-0472">Membrane</keyword>
<proteinExistence type="predicted"/>
<feature type="transmembrane region" description="Helical" evidence="2">
    <location>
        <begin position="307"/>
        <end position="325"/>
    </location>
</feature>
<name>A0A1H9XM10_9PSEU</name>
<dbReference type="EMBL" id="FOGI01000017">
    <property type="protein sequence ID" value="SES47215.1"/>
    <property type="molecule type" value="Genomic_DNA"/>
</dbReference>
<keyword evidence="2" id="KW-0812">Transmembrane</keyword>
<keyword evidence="4" id="KW-1185">Reference proteome</keyword>
<feature type="compositionally biased region" description="Low complexity" evidence="1">
    <location>
        <begin position="197"/>
        <end position="228"/>
    </location>
</feature>
<evidence type="ECO:0000256" key="1">
    <source>
        <dbReference type="SAM" id="MobiDB-lite"/>
    </source>
</evidence>
<feature type="region of interest" description="Disordered" evidence="1">
    <location>
        <begin position="94"/>
        <end position="253"/>
    </location>
</feature>
<feature type="compositionally biased region" description="Low complexity" evidence="1">
    <location>
        <begin position="115"/>
        <end position="142"/>
    </location>
</feature>
<sequence length="481" mass="50291">MSPKIDIDPEHAEAVAAKATLADKIRYACAQVDPPTTHAVQQWLAAYGVNGVTRAYATGIINTWRGEHKIGDTGDLVAMSPELLAELDALRSTEHDGTPADESPTVVGLTPVAPAADSPATAEENAAATGAVPTDTAPAETVPAPPAEPASAAEALPAPRTPNPDSDTVDTDRDSAAATITLPADSSTAPEQAPAVEQDTATQQSTAEQSAAQLDTAHTDTAQQATEQPATEHPTVEAVDADDERATPGTAVAEAPKVGNAVVVAEQVEPVDAYVTARAERVPNPLLEPAAPLTSQMPTVLSWSANMAWIVVLVAAMGISWWSLFEYARAFSIPTPLAAVVSLVFDASALIVAGLAHRYALSPYSGAGPRFALLALLAGSVYLNWEHAAGKGYGIEASIMFAAPAAVGILLFELHIGWHSRSERRARGRVARSLPVIGAWGWFLHPLQSVTTLWRVTHARGVSVREAELTSIEQLRAVSAN</sequence>
<dbReference type="InterPro" id="IPR021235">
    <property type="entry name" value="DUF2637"/>
</dbReference>
<gene>
    <name evidence="3" type="ORF">SAMN04487818_11710</name>
</gene>
<dbReference type="Proteomes" id="UP000199051">
    <property type="component" value="Unassembled WGS sequence"/>
</dbReference>
<evidence type="ECO:0000313" key="3">
    <source>
        <dbReference type="EMBL" id="SES47215.1"/>
    </source>
</evidence>
<reference evidence="4" key="1">
    <citation type="submission" date="2016-10" db="EMBL/GenBank/DDBJ databases">
        <authorList>
            <person name="Varghese N."/>
            <person name="Submissions S."/>
        </authorList>
    </citation>
    <scope>NUCLEOTIDE SEQUENCE [LARGE SCALE GENOMIC DNA]</scope>
    <source>
        <strain evidence="4">DSM 44260</strain>
    </source>
</reference>
<feature type="transmembrane region" description="Helical" evidence="2">
    <location>
        <begin position="337"/>
        <end position="356"/>
    </location>
</feature>
<evidence type="ECO:0008006" key="5">
    <source>
        <dbReference type="Google" id="ProtNLM"/>
    </source>
</evidence>